<feature type="transmembrane region" description="Helical" evidence="7">
    <location>
        <begin position="48"/>
        <end position="68"/>
    </location>
</feature>
<reference evidence="9 10" key="1">
    <citation type="journal article" date="2016" name="Genome Announc.">
        <title>First Complete Genome Sequence of a Subdivision 6 Acidobacterium Strain.</title>
        <authorList>
            <person name="Huang S."/>
            <person name="Vieira S."/>
            <person name="Bunk B."/>
            <person name="Riedel T."/>
            <person name="Sproer C."/>
            <person name="Overmann J."/>
        </authorList>
    </citation>
    <scope>NUCLEOTIDE SEQUENCE [LARGE SCALE GENOMIC DNA]</scope>
    <source>
        <strain evidence="10">DSM 100886 HEG_-6_39</strain>
    </source>
</reference>
<evidence type="ECO:0000313" key="10">
    <source>
        <dbReference type="Proteomes" id="UP000076079"/>
    </source>
</evidence>
<comment type="subcellular location">
    <subcellularLocation>
        <location evidence="1">Endomembrane system</location>
        <topology evidence="1">Multi-pass membrane protein</topology>
    </subcellularLocation>
</comment>
<feature type="transmembrane region" description="Helical" evidence="7">
    <location>
        <begin position="473"/>
        <end position="490"/>
    </location>
</feature>
<feature type="transmembrane region" description="Helical" evidence="7">
    <location>
        <begin position="175"/>
        <end position="195"/>
    </location>
</feature>
<dbReference type="Proteomes" id="UP000076079">
    <property type="component" value="Chromosome"/>
</dbReference>
<evidence type="ECO:0000259" key="8">
    <source>
        <dbReference type="PROSITE" id="PS50850"/>
    </source>
</evidence>
<gene>
    <name evidence="9" type="ORF">LuPra_01516</name>
</gene>
<evidence type="ECO:0000256" key="3">
    <source>
        <dbReference type="ARBA" id="ARBA00022448"/>
    </source>
</evidence>
<dbReference type="Pfam" id="PF07690">
    <property type="entry name" value="MFS_1"/>
    <property type="match status" value="1"/>
</dbReference>
<evidence type="ECO:0000256" key="5">
    <source>
        <dbReference type="ARBA" id="ARBA00022989"/>
    </source>
</evidence>
<dbReference type="GO" id="GO:0012505">
    <property type="term" value="C:endomembrane system"/>
    <property type="evidence" value="ECO:0007669"/>
    <property type="project" value="UniProtKB-SubCell"/>
</dbReference>
<keyword evidence="3" id="KW-0813">Transport</keyword>
<dbReference type="GO" id="GO:0016020">
    <property type="term" value="C:membrane"/>
    <property type="evidence" value="ECO:0007669"/>
    <property type="project" value="TreeGrafter"/>
</dbReference>
<reference evidence="10" key="2">
    <citation type="submission" date="2016-04" db="EMBL/GenBank/DDBJ databases">
        <title>First Complete Genome Sequence of a Subdivision 6 Acidobacterium.</title>
        <authorList>
            <person name="Huang S."/>
            <person name="Vieira S."/>
            <person name="Bunk B."/>
            <person name="Riedel T."/>
            <person name="Sproeer C."/>
            <person name="Overmann J."/>
        </authorList>
    </citation>
    <scope>NUCLEOTIDE SEQUENCE [LARGE SCALE GENOMIC DNA]</scope>
    <source>
        <strain evidence="10">DSM 100886 HEG_-6_39</strain>
    </source>
</reference>
<evidence type="ECO:0000313" key="9">
    <source>
        <dbReference type="EMBL" id="AMY08322.1"/>
    </source>
</evidence>
<feature type="transmembrane region" description="Helical" evidence="7">
    <location>
        <begin position="254"/>
        <end position="274"/>
    </location>
</feature>
<dbReference type="AlphaFoldDB" id="A0A143PIC4"/>
<evidence type="ECO:0000256" key="7">
    <source>
        <dbReference type="SAM" id="Phobius"/>
    </source>
</evidence>
<evidence type="ECO:0000256" key="2">
    <source>
        <dbReference type="ARBA" id="ARBA00008335"/>
    </source>
</evidence>
<evidence type="ECO:0000256" key="4">
    <source>
        <dbReference type="ARBA" id="ARBA00022692"/>
    </source>
</evidence>
<dbReference type="KEGG" id="abac:LuPra_01516"/>
<dbReference type="GO" id="GO:0022857">
    <property type="term" value="F:transmembrane transporter activity"/>
    <property type="evidence" value="ECO:0007669"/>
    <property type="project" value="InterPro"/>
</dbReference>
<comment type="similarity">
    <text evidence="2">Belongs to the major facilitator superfamily.</text>
</comment>
<name>A0A143PIC4_LUTPR</name>
<protein>
    <submittedName>
        <fullName evidence="9">L-fucose transporter</fullName>
    </submittedName>
</protein>
<feature type="transmembrane region" description="Helical" evidence="7">
    <location>
        <begin position="80"/>
        <end position="100"/>
    </location>
</feature>
<feature type="transmembrane region" description="Helical" evidence="7">
    <location>
        <begin position="344"/>
        <end position="363"/>
    </location>
</feature>
<organism evidence="9 10">
    <name type="scientific">Luteitalea pratensis</name>
    <dbReference type="NCBI Taxonomy" id="1855912"/>
    <lineage>
        <taxon>Bacteria</taxon>
        <taxon>Pseudomonadati</taxon>
        <taxon>Acidobacteriota</taxon>
        <taxon>Vicinamibacteria</taxon>
        <taxon>Vicinamibacterales</taxon>
        <taxon>Vicinamibacteraceae</taxon>
        <taxon>Luteitalea</taxon>
    </lineage>
</organism>
<dbReference type="InterPro" id="IPR051788">
    <property type="entry name" value="MFS_Transporter"/>
</dbReference>
<dbReference type="PANTHER" id="PTHR23514:SF3">
    <property type="entry name" value="BYPASS OF STOP CODON PROTEIN 6"/>
    <property type="match status" value="1"/>
</dbReference>
<proteinExistence type="inferred from homology"/>
<accession>A0A143PIC4</accession>
<keyword evidence="6 7" id="KW-0472">Membrane</keyword>
<sequence length="509" mass="53681">MTDVSAQGVNRARLFSGICLALIPTGASFAIVSNILGALKQDFILTNYQVGLIGGAALWGMAISLLVLGPMLEAFGLKNGARFGFAAHLTGITLMIAAVTQVGSPSAFWVLMVGAATLAVGNGMIEVAGNPLVAALYPEEKTTRLNWFHAFFPIGIVAGGLVGFVLATFGGRFAYWPYQLAVIYIPILVYGTLVLPQHFPKTENAEAGIPVGEMFRYTLTSPLFLLLLATMAVTTSIELGPMRWVPMVLEAVGMHGILVLVWISGWMVVLRLLASHFVERLAPTGMLLTAAVLTGSGLFLLSFVQGLWSALAVATIFAWGVAFFFPTMVGLVSERLPRTGSLGIVLTAGIGLGMAGGVGVPLIGRLADGFLAKAIDPAQARSVLDRVEQRFPAHLATALSGKSTVRASDVSDALEATRTALADLRQSGEIRGDATATALRAVVATHLDDPVVAEAGAILQPAEARGGQDSFRYVAPAALFLVAVFGTMYLNDRRRGGYRAERLQGARVP</sequence>
<dbReference type="PROSITE" id="PS50850">
    <property type="entry name" value="MFS"/>
    <property type="match status" value="1"/>
</dbReference>
<feature type="transmembrane region" description="Helical" evidence="7">
    <location>
        <begin position="12"/>
        <end position="36"/>
    </location>
</feature>
<keyword evidence="5 7" id="KW-1133">Transmembrane helix</keyword>
<evidence type="ECO:0000256" key="1">
    <source>
        <dbReference type="ARBA" id="ARBA00004127"/>
    </source>
</evidence>
<keyword evidence="4 7" id="KW-0812">Transmembrane</keyword>
<dbReference type="InterPro" id="IPR011701">
    <property type="entry name" value="MFS"/>
</dbReference>
<evidence type="ECO:0000256" key="6">
    <source>
        <dbReference type="ARBA" id="ARBA00023136"/>
    </source>
</evidence>
<dbReference type="EMBL" id="CP015136">
    <property type="protein sequence ID" value="AMY08322.1"/>
    <property type="molecule type" value="Genomic_DNA"/>
</dbReference>
<feature type="transmembrane region" description="Helical" evidence="7">
    <location>
        <begin position="106"/>
        <end position="125"/>
    </location>
</feature>
<feature type="domain" description="Major facilitator superfamily (MFS) profile" evidence="8">
    <location>
        <begin position="14"/>
        <end position="495"/>
    </location>
</feature>
<dbReference type="RefSeq" id="WP_157898862.1">
    <property type="nucleotide sequence ID" value="NZ_CP015136.1"/>
</dbReference>
<dbReference type="InterPro" id="IPR020846">
    <property type="entry name" value="MFS_dom"/>
</dbReference>
<dbReference type="OrthoDB" id="9795150at2"/>
<feature type="transmembrane region" description="Helical" evidence="7">
    <location>
        <begin position="310"/>
        <end position="332"/>
    </location>
</feature>
<dbReference type="SUPFAM" id="SSF103473">
    <property type="entry name" value="MFS general substrate transporter"/>
    <property type="match status" value="1"/>
</dbReference>
<keyword evidence="10" id="KW-1185">Reference proteome</keyword>
<feature type="transmembrane region" description="Helical" evidence="7">
    <location>
        <begin position="215"/>
        <end position="234"/>
    </location>
</feature>
<dbReference type="InterPro" id="IPR036259">
    <property type="entry name" value="MFS_trans_sf"/>
</dbReference>
<dbReference type="PANTHER" id="PTHR23514">
    <property type="entry name" value="BYPASS OF STOP CODON PROTEIN 6"/>
    <property type="match status" value="1"/>
</dbReference>
<dbReference type="Gene3D" id="1.20.1250.20">
    <property type="entry name" value="MFS general substrate transporter like domains"/>
    <property type="match status" value="1"/>
</dbReference>
<feature type="transmembrane region" description="Helical" evidence="7">
    <location>
        <begin position="286"/>
        <end position="304"/>
    </location>
</feature>
<dbReference type="STRING" id="1855912.LuPra_01516"/>
<feature type="transmembrane region" description="Helical" evidence="7">
    <location>
        <begin position="146"/>
        <end position="169"/>
    </location>
</feature>